<protein>
    <submittedName>
        <fullName evidence="4">Uncharacterized protein</fullName>
    </submittedName>
</protein>
<reference evidence="4" key="2">
    <citation type="submission" date="2025-08" db="UniProtKB">
        <authorList>
            <consortium name="RefSeq"/>
        </authorList>
    </citation>
    <scope>IDENTIFICATION</scope>
    <source>
        <strain evidence="4">14028-0561.14</strain>
        <tissue evidence="4">Whole fly</tissue>
    </source>
</reference>
<dbReference type="Proteomes" id="UP001652661">
    <property type="component" value="Chromosome 2L"/>
</dbReference>
<evidence type="ECO:0000256" key="2">
    <source>
        <dbReference type="SAM" id="Phobius"/>
    </source>
</evidence>
<keyword evidence="2" id="KW-1133">Transmembrane helix</keyword>
<feature type="transmembrane region" description="Helical" evidence="2">
    <location>
        <begin position="73"/>
        <end position="95"/>
    </location>
</feature>
<keyword evidence="2" id="KW-0472">Membrane</keyword>
<dbReference type="OrthoDB" id="7859554at2759"/>
<dbReference type="AlphaFoldDB" id="A0A6P4JFZ9"/>
<proteinExistence type="predicted"/>
<keyword evidence="2" id="KW-0812">Transmembrane</keyword>
<reference evidence="3" key="1">
    <citation type="submission" date="2025-05" db="UniProtKB">
        <authorList>
            <consortium name="RefSeq"/>
        </authorList>
    </citation>
    <scope>NUCLEOTIDE SEQUENCE [LARGE SCALE GENOMIC DNA]</scope>
    <source>
        <strain evidence="3">14028-0561.14</strain>
    </source>
</reference>
<organism evidence="3 4">
    <name type="scientific">Drosophila kikkawai</name>
    <name type="common">Fruit fly</name>
    <dbReference type="NCBI Taxonomy" id="30033"/>
    <lineage>
        <taxon>Eukaryota</taxon>
        <taxon>Metazoa</taxon>
        <taxon>Ecdysozoa</taxon>
        <taxon>Arthropoda</taxon>
        <taxon>Hexapoda</taxon>
        <taxon>Insecta</taxon>
        <taxon>Pterygota</taxon>
        <taxon>Neoptera</taxon>
        <taxon>Endopterygota</taxon>
        <taxon>Diptera</taxon>
        <taxon>Brachycera</taxon>
        <taxon>Muscomorpha</taxon>
        <taxon>Ephydroidea</taxon>
        <taxon>Drosophilidae</taxon>
        <taxon>Drosophila</taxon>
        <taxon>Sophophora</taxon>
    </lineage>
</organism>
<name>A0A6P4JFZ9_DROKI</name>
<keyword evidence="3" id="KW-1185">Reference proteome</keyword>
<dbReference type="RefSeq" id="XP_017033729.1">
    <property type="nucleotide sequence ID" value="XM_017178240.3"/>
</dbReference>
<evidence type="ECO:0000256" key="1">
    <source>
        <dbReference type="SAM" id="MobiDB-lite"/>
    </source>
</evidence>
<evidence type="ECO:0000313" key="4">
    <source>
        <dbReference type="RefSeq" id="XP_017033729.1"/>
    </source>
</evidence>
<gene>
    <name evidence="4" type="primary">LOC108082734</name>
</gene>
<dbReference type="GeneID" id="108082734"/>
<feature type="region of interest" description="Disordered" evidence="1">
    <location>
        <begin position="185"/>
        <end position="210"/>
    </location>
</feature>
<sequence>MSPINRPQCQQWMIKAYARCEDLQGGNAPKVFSMWHLCDTPAVYKDVDFITSADCHKLKRELDWEQRVPEVDYLVITVGVILAVASIFVLLLLLLCGLKWRHRTKTHCVGEHPVQQDAPTETPLVKKKKKLNFTKWMRRSCRFCCLQSEAQVRRHELKTKKQVAVHKKRSQRKLDAWTKARELNAQRKKEKLERRKQKEYDQMHKDMQKY</sequence>
<evidence type="ECO:0000313" key="3">
    <source>
        <dbReference type="Proteomes" id="UP001652661"/>
    </source>
</evidence>
<accession>A0A6P4JFZ9</accession>